<evidence type="ECO:0000256" key="1">
    <source>
        <dbReference type="SAM" id="MobiDB-lite"/>
    </source>
</evidence>
<name>K0RY06_THAOC</name>
<evidence type="ECO:0000313" key="2">
    <source>
        <dbReference type="EMBL" id="EJK58653.1"/>
    </source>
</evidence>
<dbReference type="Proteomes" id="UP000266841">
    <property type="component" value="Unassembled WGS sequence"/>
</dbReference>
<feature type="compositionally biased region" description="Basic and acidic residues" evidence="1">
    <location>
        <begin position="70"/>
        <end position="83"/>
    </location>
</feature>
<protein>
    <submittedName>
        <fullName evidence="2">Uncharacterized protein</fullName>
    </submittedName>
</protein>
<feature type="compositionally biased region" description="Basic and acidic residues" evidence="1">
    <location>
        <begin position="132"/>
        <end position="147"/>
    </location>
</feature>
<gene>
    <name evidence="2" type="ORF">THAOC_21203</name>
</gene>
<dbReference type="EMBL" id="AGNL01024603">
    <property type="protein sequence ID" value="EJK58653.1"/>
    <property type="molecule type" value="Genomic_DNA"/>
</dbReference>
<organism evidence="2 3">
    <name type="scientific">Thalassiosira oceanica</name>
    <name type="common">Marine diatom</name>
    <dbReference type="NCBI Taxonomy" id="159749"/>
    <lineage>
        <taxon>Eukaryota</taxon>
        <taxon>Sar</taxon>
        <taxon>Stramenopiles</taxon>
        <taxon>Ochrophyta</taxon>
        <taxon>Bacillariophyta</taxon>
        <taxon>Coscinodiscophyceae</taxon>
        <taxon>Thalassiosirophycidae</taxon>
        <taxon>Thalassiosirales</taxon>
        <taxon>Thalassiosiraceae</taxon>
        <taxon>Thalassiosira</taxon>
    </lineage>
</organism>
<sequence>MHGVVLPRPAHPRVAPARLLHSSVRGGRGLRDGGLPRLPPGPPQPEVLQVVPAVLPGVRLPPQLHAACQRRREAGQQAEHRGDAPSLHHTPARVHMERDLRPAAARHVRLRLHDRPGPEPAGAPPPPPVHGRQIDLEEGHHVRDAVRQQEPVHTPRRRRGDLPVAQARTRRAERPDDQGEEVRSGQARAPDRRGDLPVLRLRGVGHARPADAGGGRGAGRPGGRRGGRAVPPIQDGQGDGEAVAQDQGRADPVLRPVRPADTAQPSPDDGHG</sequence>
<feature type="compositionally biased region" description="Pro residues" evidence="1">
    <location>
        <begin position="118"/>
        <end position="129"/>
    </location>
</feature>
<feature type="compositionally biased region" description="Gly residues" evidence="1">
    <location>
        <begin position="212"/>
        <end position="221"/>
    </location>
</feature>
<keyword evidence="3" id="KW-1185">Reference proteome</keyword>
<reference evidence="2 3" key="1">
    <citation type="journal article" date="2012" name="Genome Biol.">
        <title>Genome and low-iron response of an oceanic diatom adapted to chronic iron limitation.</title>
        <authorList>
            <person name="Lommer M."/>
            <person name="Specht M."/>
            <person name="Roy A.S."/>
            <person name="Kraemer L."/>
            <person name="Andreson R."/>
            <person name="Gutowska M.A."/>
            <person name="Wolf J."/>
            <person name="Bergner S.V."/>
            <person name="Schilhabel M.B."/>
            <person name="Klostermeier U.C."/>
            <person name="Beiko R.G."/>
            <person name="Rosenstiel P."/>
            <person name="Hippler M."/>
            <person name="Laroche J."/>
        </authorList>
    </citation>
    <scope>NUCLEOTIDE SEQUENCE [LARGE SCALE GENOMIC DNA]</scope>
    <source>
        <strain evidence="2 3">CCMP1005</strain>
    </source>
</reference>
<proteinExistence type="predicted"/>
<accession>K0RY06</accession>
<feature type="region of interest" description="Disordered" evidence="1">
    <location>
        <begin position="113"/>
        <end position="272"/>
    </location>
</feature>
<evidence type="ECO:0000313" key="3">
    <source>
        <dbReference type="Proteomes" id="UP000266841"/>
    </source>
</evidence>
<feature type="region of interest" description="Disordered" evidence="1">
    <location>
        <begin position="21"/>
        <end position="44"/>
    </location>
</feature>
<comment type="caution">
    <text evidence="2">The sequence shown here is derived from an EMBL/GenBank/DDBJ whole genome shotgun (WGS) entry which is preliminary data.</text>
</comment>
<feature type="region of interest" description="Disordered" evidence="1">
    <location>
        <begin position="69"/>
        <end position="94"/>
    </location>
</feature>
<dbReference type="AlphaFoldDB" id="K0RY06"/>
<feature type="compositionally biased region" description="Basic and acidic residues" evidence="1">
    <location>
        <begin position="170"/>
        <end position="195"/>
    </location>
</feature>